<keyword evidence="2 4" id="KW-0238">DNA-binding</keyword>
<dbReference type="InterPro" id="IPR001647">
    <property type="entry name" value="HTH_TetR"/>
</dbReference>
<dbReference type="Pfam" id="PF00440">
    <property type="entry name" value="TetR_N"/>
    <property type="match status" value="1"/>
</dbReference>
<dbReference type="SUPFAM" id="SSF46689">
    <property type="entry name" value="Homeodomain-like"/>
    <property type="match status" value="1"/>
</dbReference>
<keyword evidence="1" id="KW-0805">Transcription regulation</keyword>
<protein>
    <submittedName>
        <fullName evidence="6">TetR/AcrR family transcriptional regulator</fullName>
    </submittedName>
</protein>
<dbReference type="InterPro" id="IPR025996">
    <property type="entry name" value="MT1864/Rv1816-like_C"/>
</dbReference>
<accession>A0A7S8RGS2</accession>
<reference evidence="6 7" key="1">
    <citation type="submission" date="2020-11" db="EMBL/GenBank/DDBJ databases">
        <title>Amino acid is mineralized and recycled by bacteria in oceanic microbiome.</title>
        <authorList>
            <person name="Zheng L.Y."/>
        </authorList>
    </citation>
    <scope>NUCLEOTIDE SEQUENCE [LARGE SCALE GENOMIC DNA]</scope>
    <source>
        <strain evidence="6 7">A32-1</strain>
    </source>
</reference>
<dbReference type="KEGG" id="msf:IT882_11385"/>
<keyword evidence="7" id="KW-1185">Reference proteome</keyword>
<evidence type="ECO:0000256" key="1">
    <source>
        <dbReference type="ARBA" id="ARBA00023015"/>
    </source>
</evidence>
<dbReference type="RefSeq" id="WP_195691953.1">
    <property type="nucleotide sequence ID" value="NZ_CP064760.1"/>
</dbReference>
<keyword evidence="3" id="KW-0804">Transcription</keyword>
<dbReference type="PANTHER" id="PTHR30055">
    <property type="entry name" value="HTH-TYPE TRANSCRIPTIONAL REGULATOR RUTR"/>
    <property type="match status" value="1"/>
</dbReference>
<dbReference type="GO" id="GO:0003700">
    <property type="term" value="F:DNA-binding transcription factor activity"/>
    <property type="evidence" value="ECO:0007669"/>
    <property type="project" value="TreeGrafter"/>
</dbReference>
<dbReference type="PANTHER" id="PTHR30055:SF220">
    <property type="entry name" value="TETR-FAMILY REGULATORY PROTEIN"/>
    <property type="match status" value="1"/>
</dbReference>
<evidence type="ECO:0000259" key="5">
    <source>
        <dbReference type="PROSITE" id="PS50977"/>
    </source>
</evidence>
<dbReference type="AlphaFoldDB" id="A0A7S8RGS2"/>
<evidence type="ECO:0000313" key="7">
    <source>
        <dbReference type="Proteomes" id="UP000594480"/>
    </source>
</evidence>
<dbReference type="InterPro" id="IPR036271">
    <property type="entry name" value="Tet_transcr_reg_TetR-rel_C_sf"/>
</dbReference>
<sequence length="197" mass="21126">MSGGYHHGNLREALVTEGMKLLDDDGVEAVTLRELARRTNVSHGAPHRHFGDRDELLGEMAARGFDELSTLLVEVLQQPTPARRLRAYLRGYVTFATERPGLVQLMFSRVGKDAEGVHEAARRFFSQGARALGVSEPGEPSTGAFLVAAVSEGISTLAIAGRLPEERVDEVIDSAVAALLASDALALPDTGQHADLT</sequence>
<evidence type="ECO:0000256" key="2">
    <source>
        <dbReference type="ARBA" id="ARBA00023125"/>
    </source>
</evidence>
<dbReference type="EMBL" id="CP064760">
    <property type="protein sequence ID" value="QPE03862.1"/>
    <property type="molecule type" value="Genomic_DNA"/>
</dbReference>
<evidence type="ECO:0000313" key="6">
    <source>
        <dbReference type="EMBL" id="QPE03862.1"/>
    </source>
</evidence>
<dbReference type="InterPro" id="IPR009057">
    <property type="entry name" value="Homeodomain-like_sf"/>
</dbReference>
<dbReference type="GO" id="GO:0000976">
    <property type="term" value="F:transcription cis-regulatory region binding"/>
    <property type="evidence" value="ECO:0007669"/>
    <property type="project" value="TreeGrafter"/>
</dbReference>
<gene>
    <name evidence="6" type="ORF">IT882_11385</name>
</gene>
<evidence type="ECO:0000256" key="4">
    <source>
        <dbReference type="PROSITE-ProRule" id="PRU00335"/>
    </source>
</evidence>
<dbReference type="SUPFAM" id="SSF48498">
    <property type="entry name" value="Tetracyclin repressor-like, C-terminal domain"/>
    <property type="match status" value="1"/>
</dbReference>
<organism evidence="6 7">
    <name type="scientific">Microbacterium schleiferi</name>
    <dbReference type="NCBI Taxonomy" id="69362"/>
    <lineage>
        <taxon>Bacteria</taxon>
        <taxon>Bacillati</taxon>
        <taxon>Actinomycetota</taxon>
        <taxon>Actinomycetes</taxon>
        <taxon>Micrococcales</taxon>
        <taxon>Microbacteriaceae</taxon>
        <taxon>Microbacterium</taxon>
    </lineage>
</organism>
<dbReference type="InterPro" id="IPR050109">
    <property type="entry name" value="HTH-type_TetR-like_transc_reg"/>
</dbReference>
<dbReference type="Gene3D" id="1.10.357.10">
    <property type="entry name" value="Tetracycline Repressor, domain 2"/>
    <property type="match status" value="1"/>
</dbReference>
<dbReference type="Proteomes" id="UP000594480">
    <property type="component" value="Chromosome"/>
</dbReference>
<proteinExistence type="predicted"/>
<feature type="DNA-binding region" description="H-T-H motif" evidence="4">
    <location>
        <begin position="31"/>
        <end position="50"/>
    </location>
</feature>
<dbReference type="PROSITE" id="PS50977">
    <property type="entry name" value="HTH_TETR_2"/>
    <property type="match status" value="1"/>
</dbReference>
<name>A0A7S8RGS2_9MICO</name>
<evidence type="ECO:0000256" key="3">
    <source>
        <dbReference type="ARBA" id="ARBA00023163"/>
    </source>
</evidence>
<dbReference type="Pfam" id="PF13305">
    <property type="entry name" value="TetR_C_33"/>
    <property type="match status" value="1"/>
</dbReference>
<feature type="domain" description="HTH tetR-type" evidence="5">
    <location>
        <begin position="8"/>
        <end position="68"/>
    </location>
</feature>